<dbReference type="EMBL" id="CP108021">
    <property type="protein sequence ID" value="WUM18952.1"/>
    <property type="molecule type" value="Genomic_DNA"/>
</dbReference>
<proteinExistence type="predicted"/>
<dbReference type="Proteomes" id="UP001432128">
    <property type="component" value="Chromosome"/>
</dbReference>
<dbReference type="AlphaFoldDB" id="A0AAU4JYW9"/>
<keyword evidence="3" id="KW-1185">Reference proteome</keyword>
<organism evidence="2 3">
    <name type="scientific">Williamsia herbipolensis</name>
    <dbReference type="NCBI Taxonomy" id="1603258"/>
    <lineage>
        <taxon>Bacteria</taxon>
        <taxon>Bacillati</taxon>
        <taxon>Actinomycetota</taxon>
        <taxon>Actinomycetes</taxon>
        <taxon>Mycobacteriales</taxon>
        <taxon>Nocardiaceae</taxon>
        <taxon>Williamsia</taxon>
    </lineage>
</organism>
<name>A0AAU4JYW9_9NOCA</name>
<feature type="compositionally biased region" description="Basic and acidic residues" evidence="1">
    <location>
        <begin position="37"/>
        <end position="47"/>
    </location>
</feature>
<evidence type="ECO:0000313" key="3">
    <source>
        <dbReference type="Proteomes" id="UP001432128"/>
    </source>
</evidence>
<gene>
    <name evidence="2" type="ORF">OG579_14600</name>
</gene>
<accession>A0AAU4JYW9</accession>
<evidence type="ECO:0000313" key="2">
    <source>
        <dbReference type="EMBL" id="WUM18952.1"/>
    </source>
</evidence>
<dbReference type="RefSeq" id="WP_328856520.1">
    <property type="nucleotide sequence ID" value="NZ_CP108021.1"/>
</dbReference>
<reference evidence="2 3" key="1">
    <citation type="submission" date="2022-10" db="EMBL/GenBank/DDBJ databases">
        <title>The complete genomes of actinobacterial strains from the NBC collection.</title>
        <authorList>
            <person name="Joergensen T.S."/>
            <person name="Alvarez Arevalo M."/>
            <person name="Sterndorff E.B."/>
            <person name="Faurdal D."/>
            <person name="Vuksanovic O."/>
            <person name="Mourched A.-S."/>
            <person name="Charusanti P."/>
            <person name="Shaw S."/>
            <person name="Blin K."/>
            <person name="Weber T."/>
        </authorList>
    </citation>
    <scope>NUCLEOTIDE SEQUENCE [LARGE SCALE GENOMIC DNA]</scope>
    <source>
        <strain evidence="2 3">NBC_00319</strain>
    </source>
</reference>
<dbReference type="KEGG" id="whr:OG579_14600"/>
<protein>
    <recommendedName>
        <fullName evidence="4">EcsC protein family protein</fullName>
    </recommendedName>
</protein>
<feature type="region of interest" description="Disordered" evidence="1">
    <location>
        <begin position="37"/>
        <end position="68"/>
    </location>
</feature>
<evidence type="ECO:0008006" key="4">
    <source>
        <dbReference type="Google" id="ProtNLM"/>
    </source>
</evidence>
<evidence type="ECO:0000256" key="1">
    <source>
        <dbReference type="SAM" id="MobiDB-lite"/>
    </source>
</evidence>
<sequence length="279" mass="29447">MKDLTDAEVAAILHRATGMIAPVLDVLENSHPFGEDRAEAAAAHDTDGAATDGDASTDGDEVADGDEDSFSDRAVAKVADSLAWVTNAASAPGSPKWEALDTDERTDWWVDRVGSLTAVLVAYPGVFGAAADRLPIQDVLGFTQQAFVLCAVARVHGVTDRTRQTDLLAAVLCGRTITSATLLEPSTAGDIEPLPADEDGHSVARSARAVVKRIWSTAQLLRKVAGEAKRRPRPSRLWRTLSAVPVVGAAADYVGERSALKDAVASGVEWLRTDKPTVA</sequence>
<feature type="compositionally biased region" description="Acidic residues" evidence="1">
    <location>
        <begin position="55"/>
        <end position="68"/>
    </location>
</feature>